<evidence type="ECO:0000256" key="1">
    <source>
        <dbReference type="ARBA" id="ARBA00011982"/>
    </source>
</evidence>
<dbReference type="PANTHER" id="PTHR32009:SF39">
    <property type="entry name" value="TIR DOMAIN-CONTAINING PROTEIN"/>
    <property type="match status" value="1"/>
</dbReference>
<dbReference type="OrthoDB" id="6160824at2759"/>
<evidence type="ECO:0000256" key="2">
    <source>
        <dbReference type="ARBA" id="ARBA00022801"/>
    </source>
</evidence>
<dbReference type="InterPro" id="IPR000157">
    <property type="entry name" value="TIR_dom"/>
</dbReference>
<dbReference type="Pfam" id="PF01582">
    <property type="entry name" value="TIR"/>
    <property type="match status" value="1"/>
</dbReference>
<comment type="caution">
    <text evidence="6">The sequence shown here is derived from an EMBL/GenBank/DDBJ whole genome shotgun (WGS) entry which is preliminary data.</text>
</comment>
<evidence type="ECO:0000313" key="6">
    <source>
        <dbReference type="EMBL" id="KAH7445436.1"/>
    </source>
</evidence>
<sequence length="240" mass="27485">MMSSEYNVFICHRGDDTKKNIVSVLQGILHSKGITCFVDYKMDEGTAVKSAIEQAIENSLVHIVILSEDFKGSRWCLNEVLQIMNIRNGITTISKPRKIITIFYNVASSMDVLKPSVGTENQKEAWIKALEGLLNLKFHEYNSETAFEWEELQHIVSEVEEFLISQHILPHQNRHDEGDCTWRTDVYPDYESVFICHYKKDTQRNVVSVLRGILRSRGITCVVADYAKEGVQTKLDIDKA</sequence>
<dbReference type="GO" id="GO:0007165">
    <property type="term" value="P:signal transduction"/>
    <property type="evidence" value="ECO:0007669"/>
    <property type="project" value="InterPro"/>
</dbReference>
<dbReference type="PANTHER" id="PTHR32009">
    <property type="entry name" value="TMV RESISTANCE PROTEIN N-LIKE"/>
    <property type="match status" value="1"/>
</dbReference>
<accession>A0A8T2VHY3</accession>
<evidence type="ECO:0000259" key="5">
    <source>
        <dbReference type="PROSITE" id="PS50104"/>
    </source>
</evidence>
<evidence type="ECO:0000256" key="4">
    <source>
        <dbReference type="ARBA" id="ARBA00047304"/>
    </source>
</evidence>
<dbReference type="EC" id="3.2.2.6" evidence="1"/>
<comment type="catalytic activity">
    <reaction evidence="4">
        <text>NAD(+) + H2O = ADP-D-ribose + nicotinamide + H(+)</text>
        <dbReference type="Rhea" id="RHEA:16301"/>
        <dbReference type="ChEBI" id="CHEBI:15377"/>
        <dbReference type="ChEBI" id="CHEBI:15378"/>
        <dbReference type="ChEBI" id="CHEBI:17154"/>
        <dbReference type="ChEBI" id="CHEBI:57540"/>
        <dbReference type="ChEBI" id="CHEBI:57967"/>
        <dbReference type="EC" id="3.2.2.6"/>
    </reaction>
    <physiologicalReaction direction="left-to-right" evidence="4">
        <dbReference type="Rhea" id="RHEA:16302"/>
    </physiologicalReaction>
</comment>
<evidence type="ECO:0000256" key="3">
    <source>
        <dbReference type="ARBA" id="ARBA00023027"/>
    </source>
</evidence>
<keyword evidence="7" id="KW-1185">Reference proteome</keyword>
<dbReference type="GO" id="GO:0061809">
    <property type="term" value="F:NAD+ nucleosidase activity, cyclic ADP-ribose generating"/>
    <property type="evidence" value="ECO:0007669"/>
    <property type="project" value="UniProtKB-EC"/>
</dbReference>
<reference evidence="6" key="1">
    <citation type="submission" date="2021-08" db="EMBL/GenBank/DDBJ databases">
        <title>WGS assembly of Ceratopteris richardii.</title>
        <authorList>
            <person name="Marchant D.B."/>
            <person name="Chen G."/>
            <person name="Jenkins J."/>
            <person name="Shu S."/>
            <person name="Leebens-Mack J."/>
            <person name="Grimwood J."/>
            <person name="Schmutz J."/>
            <person name="Soltis P."/>
            <person name="Soltis D."/>
            <person name="Chen Z.-H."/>
        </authorList>
    </citation>
    <scope>NUCLEOTIDE SEQUENCE</scope>
    <source>
        <strain evidence="6">Whitten #5841</strain>
        <tissue evidence="6">Leaf</tissue>
    </source>
</reference>
<gene>
    <name evidence="6" type="ORF">KP509_01G008900</name>
</gene>
<keyword evidence="3" id="KW-0520">NAD</keyword>
<dbReference type="Gene3D" id="3.40.50.10140">
    <property type="entry name" value="Toll/interleukin-1 receptor homology (TIR) domain"/>
    <property type="match status" value="1"/>
</dbReference>
<proteinExistence type="predicted"/>
<protein>
    <recommendedName>
        <fullName evidence="1">ADP-ribosyl cyclase/cyclic ADP-ribose hydrolase</fullName>
        <ecNumber evidence="1">3.2.2.6</ecNumber>
    </recommendedName>
</protein>
<dbReference type="SMART" id="SM00255">
    <property type="entry name" value="TIR"/>
    <property type="match status" value="1"/>
</dbReference>
<name>A0A8T2VHY3_CERRI</name>
<keyword evidence="2" id="KW-0378">Hydrolase</keyword>
<organism evidence="6 7">
    <name type="scientific">Ceratopteris richardii</name>
    <name type="common">Triangle waterfern</name>
    <dbReference type="NCBI Taxonomy" id="49495"/>
    <lineage>
        <taxon>Eukaryota</taxon>
        <taxon>Viridiplantae</taxon>
        <taxon>Streptophyta</taxon>
        <taxon>Embryophyta</taxon>
        <taxon>Tracheophyta</taxon>
        <taxon>Polypodiopsida</taxon>
        <taxon>Polypodiidae</taxon>
        <taxon>Polypodiales</taxon>
        <taxon>Pteridineae</taxon>
        <taxon>Pteridaceae</taxon>
        <taxon>Parkerioideae</taxon>
        <taxon>Ceratopteris</taxon>
    </lineage>
</organism>
<dbReference type="Proteomes" id="UP000825935">
    <property type="component" value="Chromosome 1"/>
</dbReference>
<dbReference type="SUPFAM" id="SSF52200">
    <property type="entry name" value="Toll/Interleukin receptor TIR domain"/>
    <property type="match status" value="1"/>
</dbReference>
<dbReference type="InterPro" id="IPR035897">
    <property type="entry name" value="Toll_tir_struct_dom_sf"/>
</dbReference>
<feature type="domain" description="TIR" evidence="5">
    <location>
        <begin position="4"/>
        <end position="167"/>
    </location>
</feature>
<dbReference type="PROSITE" id="PS50104">
    <property type="entry name" value="TIR"/>
    <property type="match status" value="1"/>
</dbReference>
<dbReference type="AlphaFoldDB" id="A0A8T2VHY3"/>
<dbReference type="EMBL" id="CM035406">
    <property type="protein sequence ID" value="KAH7445436.1"/>
    <property type="molecule type" value="Genomic_DNA"/>
</dbReference>
<evidence type="ECO:0000313" key="7">
    <source>
        <dbReference type="Proteomes" id="UP000825935"/>
    </source>
</evidence>